<feature type="transmembrane region" description="Helical" evidence="5">
    <location>
        <begin position="366"/>
        <end position="387"/>
    </location>
</feature>
<organism evidence="8 9">
    <name type="scientific">Aliivibrio salmonicida (strain LFI1238)</name>
    <name type="common">Vibrio salmonicida (strain LFI1238)</name>
    <dbReference type="NCBI Taxonomy" id="316275"/>
    <lineage>
        <taxon>Bacteria</taxon>
        <taxon>Pseudomonadati</taxon>
        <taxon>Pseudomonadota</taxon>
        <taxon>Gammaproteobacteria</taxon>
        <taxon>Vibrionales</taxon>
        <taxon>Vibrionaceae</taxon>
        <taxon>Aliivibrio</taxon>
    </lineage>
</organism>
<dbReference type="PRINTS" id="PR00260">
    <property type="entry name" value="CHEMTRNSDUCR"/>
</dbReference>
<dbReference type="PROSITE" id="PS50111">
    <property type="entry name" value="CHEMOTAXIS_TRANSDUC_2"/>
    <property type="match status" value="1"/>
</dbReference>
<dbReference type="SMART" id="SM00283">
    <property type="entry name" value="MA"/>
    <property type="match status" value="1"/>
</dbReference>
<dbReference type="InterPro" id="IPR003660">
    <property type="entry name" value="HAMP_dom"/>
</dbReference>
<comment type="subcellular location">
    <subcellularLocation>
        <location evidence="1">Membrane</location>
    </subcellularLocation>
</comment>
<feature type="domain" description="Methyl-accepting transducer" evidence="6">
    <location>
        <begin position="448"/>
        <end position="684"/>
    </location>
</feature>
<dbReference type="SMART" id="SM00304">
    <property type="entry name" value="HAMP"/>
    <property type="match status" value="1"/>
</dbReference>
<dbReference type="GO" id="GO:0007165">
    <property type="term" value="P:signal transduction"/>
    <property type="evidence" value="ECO:0007669"/>
    <property type="project" value="UniProtKB-KW"/>
</dbReference>
<dbReference type="PANTHER" id="PTHR32089">
    <property type="entry name" value="METHYL-ACCEPTING CHEMOTAXIS PROTEIN MCPB"/>
    <property type="match status" value="1"/>
</dbReference>
<dbReference type="eggNOG" id="COG0840">
    <property type="taxonomic scope" value="Bacteria"/>
</dbReference>
<dbReference type="EMBL" id="FM178379">
    <property type="protein sequence ID" value="CAQ79636.1"/>
    <property type="molecule type" value="Genomic_DNA"/>
</dbReference>
<name>B6EH54_ALISL</name>
<dbReference type="KEGG" id="vsa:VSAL_I1951"/>
<dbReference type="Pfam" id="PF00672">
    <property type="entry name" value="HAMP"/>
    <property type="match status" value="1"/>
</dbReference>
<evidence type="ECO:0000256" key="4">
    <source>
        <dbReference type="PROSITE-ProRule" id="PRU00284"/>
    </source>
</evidence>
<dbReference type="PROSITE" id="PS50885">
    <property type="entry name" value="HAMP"/>
    <property type="match status" value="1"/>
</dbReference>
<reference evidence="8 9" key="1">
    <citation type="journal article" date="2008" name="BMC Genomics">
        <title>The genome sequence of the fish pathogen Aliivibrio salmonicida strain LFI1238 shows extensive evidence of gene decay.</title>
        <authorList>
            <person name="Hjerde E."/>
            <person name="Lorentzen M.S."/>
            <person name="Holden M.T."/>
            <person name="Seeger K."/>
            <person name="Paulsen S."/>
            <person name="Bason N."/>
            <person name="Churcher C."/>
            <person name="Harris D."/>
            <person name="Norbertczak H."/>
            <person name="Quail M.A."/>
            <person name="Sanders S."/>
            <person name="Thurston S."/>
            <person name="Parkhill J."/>
            <person name="Willassen N.P."/>
            <person name="Thomson N.R."/>
        </authorList>
    </citation>
    <scope>NUCLEOTIDE SEQUENCE [LARGE SCALE GENOMIC DNA]</scope>
    <source>
        <strain evidence="8 9">LFI1238</strain>
    </source>
</reference>
<dbReference type="CDD" id="cd06225">
    <property type="entry name" value="HAMP"/>
    <property type="match status" value="1"/>
</dbReference>
<evidence type="ECO:0000259" key="6">
    <source>
        <dbReference type="PROSITE" id="PS50111"/>
    </source>
</evidence>
<dbReference type="GO" id="GO:0004888">
    <property type="term" value="F:transmembrane signaling receptor activity"/>
    <property type="evidence" value="ECO:0007669"/>
    <property type="project" value="InterPro"/>
</dbReference>
<keyword evidence="9" id="KW-1185">Reference proteome</keyword>
<keyword evidence="5" id="KW-0812">Transmembrane</keyword>
<gene>
    <name evidence="8" type="ordered locus">VSAL_I1951</name>
</gene>
<sequence>MNSYIEGYCMQSLSLQWKITIAAAIGLITLASSLIGFSIYSSIENQVVVQKQTSDSVIKQTQTLLMAEAKNQSKQIQTYLDEAIYRAEMLAESALFFQQSAEDTFMDSGDLRQSLSDMMKRPVQKYPNIYGAYSVYQPDMLDGEDFNYHDAGYASSNKIGRFAPYWFKSATKEAEMRVFTEKELSNTEREASGDASNYWFTCSLKESRLCIIDPYYYENNGVTTLISSITTPLIKEGQTIGIIGIDLDIGRLSDLVTQADNAIFNGDGAIYVVNGKGKLILSDQKNTSFGQSLDSHNNTLSMVPSWVSAGNSQLIWSDNKNKLFVFVPINLKTQRWGVIIEVDRETVFADVNKLDRLLIEHGSESLLMQGMVGLVLTVLVLTALWFATKQIVKPISLVALRLKDIASGEGDLTQRLAVQSKDEVGQLAHWFNAFLEKLQLTIKDVAQSSDELSNVAARSSSIASQSKEGSDVQFREVDMVATAVEELTQTASLVVDHSTLAADAAKQAESASNEGKELILTTESVIQFLVSNMEKAVPVAQELECNSSNITAILSVIEGISEQTNLLALNAAIEAARAGEQGRGFAVVADEVRQLARRTGDSVDEIRIVIEKLQSGTKSVVTAITEGNTIALDGASTIKLSVESLQQISAAVVTIQDMNMQIVRAAEEQQAVSNEVNQSVSNIRDSSHKMLEQANSGEAVGLELSSLSTQQKQLMSQFKV</sequence>
<evidence type="ECO:0000313" key="9">
    <source>
        <dbReference type="Proteomes" id="UP000001730"/>
    </source>
</evidence>
<evidence type="ECO:0000259" key="7">
    <source>
        <dbReference type="PROSITE" id="PS50885"/>
    </source>
</evidence>
<feature type="transmembrane region" description="Helical" evidence="5">
    <location>
        <begin position="21"/>
        <end position="43"/>
    </location>
</feature>
<evidence type="ECO:0000313" key="8">
    <source>
        <dbReference type="EMBL" id="CAQ79636.1"/>
    </source>
</evidence>
<evidence type="ECO:0000256" key="5">
    <source>
        <dbReference type="SAM" id="Phobius"/>
    </source>
</evidence>
<dbReference type="GO" id="GO:0006935">
    <property type="term" value="P:chemotaxis"/>
    <property type="evidence" value="ECO:0007669"/>
    <property type="project" value="InterPro"/>
</dbReference>
<evidence type="ECO:0000256" key="1">
    <source>
        <dbReference type="ARBA" id="ARBA00004370"/>
    </source>
</evidence>
<dbReference type="CDD" id="cd11386">
    <property type="entry name" value="MCP_signal"/>
    <property type="match status" value="1"/>
</dbReference>
<dbReference type="InterPro" id="IPR004089">
    <property type="entry name" value="MCPsignal_dom"/>
</dbReference>
<accession>B6EH54</accession>
<dbReference type="Gene3D" id="3.30.450.20">
    <property type="entry name" value="PAS domain"/>
    <property type="match status" value="1"/>
</dbReference>
<dbReference type="PANTHER" id="PTHR32089:SF55">
    <property type="entry name" value="METHYL ACCEPTING SENSORY TRANSDUCER WITH CACHE_2 SMALL MOLECULE BINDING DOMAIN"/>
    <property type="match status" value="1"/>
</dbReference>
<dbReference type="CDD" id="cd12913">
    <property type="entry name" value="PDC1_MCP_like"/>
    <property type="match status" value="1"/>
</dbReference>
<comment type="similarity">
    <text evidence="3">Belongs to the methyl-accepting chemotaxis (MCP) protein family.</text>
</comment>
<keyword evidence="2 4" id="KW-0807">Transducer</keyword>
<protein>
    <submittedName>
        <fullName evidence="8">Methyl-accepting chemotaxis protein</fullName>
    </submittedName>
</protein>
<dbReference type="Pfam" id="PF22673">
    <property type="entry name" value="MCP-like_PDC_1"/>
    <property type="match status" value="1"/>
</dbReference>
<feature type="domain" description="HAMP" evidence="7">
    <location>
        <begin position="389"/>
        <end position="443"/>
    </location>
</feature>
<dbReference type="FunFam" id="1.10.287.950:FF:000001">
    <property type="entry name" value="Methyl-accepting chemotaxis sensory transducer"/>
    <property type="match status" value="1"/>
</dbReference>
<dbReference type="Gene3D" id="1.10.287.950">
    <property type="entry name" value="Methyl-accepting chemotaxis protein"/>
    <property type="match status" value="1"/>
</dbReference>
<dbReference type="GO" id="GO:0016020">
    <property type="term" value="C:membrane"/>
    <property type="evidence" value="ECO:0007669"/>
    <property type="project" value="UniProtKB-SubCell"/>
</dbReference>
<proteinExistence type="inferred from homology"/>
<dbReference type="Pfam" id="PF00015">
    <property type="entry name" value="MCPsignal"/>
    <property type="match status" value="1"/>
</dbReference>
<dbReference type="InterPro" id="IPR004090">
    <property type="entry name" value="Chemotax_Me-accpt_rcpt"/>
</dbReference>
<dbReference type="AlphaFoldDB" id="B6EH54"/>
<dbReference type="HOGENOM" id="CLU_000445_107_19_6"/>
<keyword evidence="5" id="KW-1133">Transmembrane helix</keyword>
<evidence type="ECO:0000256" key="3">
    <source>
        <dbReference type="ARBA" id="ARBA00029447"/>
    </source>
</evidence>
<dbReference type="SUPFAM" id="SSF58104">
    <property type="entry name" value="Methyl-accepting chemotaxis protein (MCP) signaling domain"/>
    <property type="match status" value="1"/>
</dbReference>
<keyword evidence="5" id="KW-0472">Membrane</keyword>
<dbReference type="Proteomes" id="UP000001730">
    <property type="component" value="Chromosome 1"/>
</dbReference>
<evidence type="ECO:0000256" key="2">
    <source>
        <dbReference type="ARBA" id="ARBA00023224"/>
    </source>
</evidence>